<keyword evidence="2" id="KW-1185">Reference proteome</keyword>
<sequence length="357" mass="38037">MNGRSDVARRFPFVARARPACHRLDIRVRQVADLADAATGDPAQTMTRAAEAHNLAALIASDCGLPALAADLCWTQFAIFHTARPYTAAVAKLALQPLINLGRLHARTGHGTAAHHLITTVFDAVKDQTTAEVDGRTVDLTRLAQTPEDHRELVQWLWAVVLSDGTRALTQACRWAEALQHVQAHHGLGQRLLDGRQIAIITHHATGDCHGAARLLAASSTPTPWEQAVAAALAVLTGSPDAATMVDRYLGLDQDPPGQVVFRVRLGLAVLDLAAARTPRVSNLRAAIIDGASSDAYAARDVLGHHVMRSQMTPRQEHDLTAVVTASGLGAGTLPPADMRALTTAVDKAEVALRGQL</sequence>
<name>A0A5J5K875_9ACTN</name>
<accession>A0A5J5K875</accession>
<dbReference type="RefSeq" id="WP_150932828.1">
    <property type="nucleotide sequence ID" value="NZ_VYTZ01000003.1"/>
</dbReference>
<proteinExistence type="predicted"/>
<evidence type="ECO:0000313" key="1">
    <source>
        <dbReference type="EMBL" id="KAA9379639.1"/>
    </source>
</evidence>
<reference evidence="1 2" key="1">
    <citation type="submission" date="2019-09" db="EMBL/GenBank/DDBJ databases">
        <title>Screening of Novel Bioactive Compounds from Soil-Associated.</title>
        <authorList>
            <person name="Gong X."/>
        </authorList>
    </citation>
    <scope>NUCLEOTIDE SEQUENCE [LARGE SCALE GENOMIC DNA]</scope>
    <source>
        <strain evidence="1 2">Gxj-6</strain>
    </source>
</reference>
<dbReference type="AlphaFoldDB" id="A0A5J5K875"/>
<protein>
    <submittedName>
        <fullName evidence="1">Uncharacterized protein</fullName>
    </submittedName>
</protein>
<dbReference type="Proteomes" id="UP000327011">
    <property type="component" value="Unassembled WGS sequence"/>
</dbReference>
<comment type="caution">
    <text evidence="1">The sequence shown here is derived from an EMBL/GenBank/DDBJ whole genome shotgun (WGS) entry which is preliminary data.</text>
</comment>
<dbReference type="EMBL" id="VYTZ01000003">
    <property type="protein sequence ID" value="KAA9379639.1"/>
    <property type="molecule type" value="Genomic_DNA"/>
</dbReference>
<organism evidence="1 2">
    <name type="scientific">Microbispora cellulosiformans</name>
    <dbReference type="NCBI Taxonomy" id="2614688"/>
    <lineage>
        <taxon>Bacteria</taxon>
        <taxon>Bacillati</taxon>
        <taxon>Actinomycetota</taxon>
        <taxon>Actinomycetes</taxon>
        <taxon>Streptosporangiales</taxon>
        <taxon>Streptosporangiaceae</taxon>
        <taxon>Microbispora</taxon>
    </lineage>
</organism>
<gene>
    <name evidence="1" type="ORF">F5972_08270</name>
</gene>
<evidence type="ECO:0000313" key="2">
    <source>
        <dbReference type="Proteomes" id="UP000327011"/>
    </source>
</evidence>